<accession>A0A2D1UAQ5</accession>
<gene>
    <name evidence="3" type="ORF">CPT03_20685</name>
</gene>
<evidence type="ECO:0000259" key="2">
    <source>
        <dbReference type="Pfam" id="PF10988"/>
    </source>
</evidence>
<dbReference type="RefSeq" id="WP_099440602.1">
    <property type="nucleotide sequence ID" value="NZ_CP024091.1"/>
</dbReference>
<dbReference type="Gene3D" id="2.160.20.120">
    <property type="match status" value="1"/>
</dbReference>
<evidence type="ECO:0000313" key="4">
    <source>
        <dbReference type="Proteomes" id="UP000223749"/>
    </source>
</evidence>
<evidence type="ECO:0000313" key="3">
    <source>
        <dbReference type="EMBL" id="ATP58708.1"/>
    </source>
</evidence>
<keyword evidence="4" id="KW-1185">Reference proteome</keyword>
<dbReference type="OrthoDB" id="756389at2"/>
<dbReference type="EMBL" id="CP024091">
    <property type="protein sequence ID" value="ATP58708.1"/>
    <property type="molecule type" value="Genomic_DNA"/>
</dbReference>
<protein>
    <recommendedName>
        <fullName evidence="2">Putative auto-transporter adhesin head GIN domain-containing protein</fullName>
    </recommendedName>
</protein>
<feature type="signal peptide" evidence="1">
    <location>
        <begin position="1"/>
        <end position="27"/>
    </location>
</feature>
<sequence>MKTLTKTLVASALTAIVLTSSAITTFAANPVSPLVLSFKAATVSFNKVVITGNAKIILIKGLKEEVRIEEYYNPSKTTIARKGYSLLINSTEKSPVTITVTVKDLCRIQAFDDASITTMGTLNLTYLQIFLNDNARADVKANANSMYTILKDASTLKLSGSAESHTYIANNSEGIVFENFVCRKTDKLTSEPLASN</sequence>
<dbReference type="Proteomes" id="UP000223749">
    <property type="component" value="Chromosome"/>
</dbReference>
<feature type="domain" description="Putative auto-transporter adhesin head GIN" evidence="2">
    <location>
        <begin position="45"/>
        <end position="172"/>
    </location>
</feature>
<dbReference type="Pfam" id="PF10988">
    <property type="entry name" value="DUF2807"/>
    <property type="match status" value="1"/>
</dbReference>
<dbReference type="InterPro" id="IPR021255">
    <property type="entry name" value="DUF2807"/>
</dbReference>
<dbReference type="AlphaFoldDB" id="A0A2D1UAQ5"/>
<name>A0A2D1UAQ5_9SPHI</name>
<evidence type="ECO:0000256" key="1">
    <source>
        <dbReference type="SAM" id="SignalP"/>
    </source>
</evidence>
<reference evidence="3 4" key="1">
    <citation type="submission" date="2017-10" db="EMBL/GenBank/DDBJ databases">
        <title>Whole genome of Pedobacter ginsengisoli T01R-27 isolated from tomato rhizosphere.</title>
        <authorList>
            <person name="Weon H.-Y."/>
            <person name="Lee S.A."/>
            <person name="Sang M.K."/>
            <person name="Song J."/>
        </authorList>
    </citation>
    <scope>NUCLEOTIDE SEQUENCE [LARGE SCALE GENOMIC DNA]</scope>
    <source>
        <strain evidence="3 4">T01R-27</strain>
    </source>
</reference>
<proteinExistence type="predicted"/>
<feature type="chain" id="PRO_5013837247" description="Putative auto-transporter adhesin head GIN domain-containing protein" evidence="1">
    <location>
        <begin position="28"/>
        <end position="196"/>
    </location>
</feature>
<dbReference type="KEGG" id="pgs:CPT03_20685"/>
<organism evidence="3 4">
    <name type="scientific">Pedobacter ginsengisoli</name>
    <dbReference type="NCBI Taxonomy" id="363852"/>
    <lineage>
        <taxon>Bacteria</taxon>
        <taxon>Pseudomonadati</taxon>
        <taxon>Bacteroidota</taxon>
        <taxon>Sphingobacteriia</taxon>
        <taxon>Sphingobacteriales</taxon>
        <taxon>Sphingobacteriaceae</taxon>
        <taxon>Pedobacter</taxon>
    </lineage>
</organism>
<keyword evidence="1" id="KW-0732">Signal</keyword>